<evidence type="ECO:0000256" key="3">
    <source>
        <dbReference type="ARBA" id="ARBA00022692"/>
    </source>
</evidence>
<keyword evidence="2" id="KW-1003">Cell membrane</keyword>
<keyword evidence="3 6" id="KW-0812">Transmembrane</keyword>
<dbReference type="RefSeq" id="WP_106756090.1">
    <property type="nucleotide sequence ID" value="NZ_PXWF02000044.1"/>
</dbReference>
<dbReference type="NCBIfam" id="TIGR03954">
    <property type="entry name" value="integ_memb_HG"/>
    <property type="match status" value="1"/>
</dbReference>
<feature type="transmembrane region" description="Helical" evidence="6">
    <location>
        <begin position="45"/>
        <end position="67"/>
    </location>
</feature>
<dbReference type="AlphaFoldDB" id="A0A2U2I5U5"/>
<keyword evidence="9" id="KW-1185">Reference proteome</keyword>
<evidence type="ECO:0000313" key="8">
    <source>
        <dbReference type="EMBL" id="PWF55127.1"/>
    </source>
</evidence>
<evidence type="ECO:0000256" key="2">
    <source>
        <dbReference type="ARBA" id="ARBA00022475"/>
    </source>
</evidence>
<comment type="caution">
    <text evidence="8">The sequence shown here is derived from an EMBL/GenBank/DDBJ whole genome shotgun (WGS) entry which is preliminary data.</text>
</comment>
<evidence type="ECO:0000256" key="4">
    <source>
        <dbReference type="ARBA" id="ARBA00022989"/>
    </source>
</evidence>
<gene>
    <name evidence="8" type="ORF">C7C56_003400</name>
</gene>
<accession>A0A2U2I5U5</accession>
<dbReference type="InterPro" id="IPR023845">
    <property type="entry name" value="DUF3817_TM"/>
</dbReference>
<evidence type="ECO:0000313" key="9">
    <source>
        <dbReference type="Proteomes" id="UP000241421"/>
    </source>
</evidence>
<feature type="domain" description="DUF3817" evidence="7">
    <location>
        <begin position="11"/>
        <end position="98"/>
    </location>
</feature>
<comment type="subcellular location">
    <subcellularLocation>
        <location evidence="1">Cell membrane</location>
        <topology evidence="1">Multi-pass membrane protein</topology>
    </subcellularLocation>
</comment>
<evidence type="ECO:0000256" key="5">
    <source>
        <dbReference type="ARBA" id="ARBA00023136"/>
    </source>
</evidence>
<keyword evidence="4 6" id="KW-1133">Transmembrane helix</keyword>
<proteinExistence type="predicted"/>
<evidence type="ECO:0000259" key="7">
    <source>
        <dbReference type="Pfam" id="PF12823"/>
    </source>
</evidence>
<feature type="transmembrane region" description="Helical" evidence="6">
    <location>
        <begin position="73"/>
        <end position="96"/>
    </location>
</feature>
<dbReference type="EMBL" id="PXWF02000044">
    <property type="protein sequence ID" value="PWF55127.1"/>
    <property type="molecule type" value="Genomic_DNA"/>
</dbReference>
<evidence type="ECO:0000256" key="1">
    <source>
        <dbReference type="ARBA" id="ARBA00004651"/>
    </source>
</evidence>
<feature type="transmembrane region" description="Helical" evidence="6">
    <location>
        <begin position="12"/>
        <end position="33"/>
    </location>
</feature>
<protein>
    <submittedName>
        <fullName evidence="8">DUF3817 domain-containing protein</fullName>
    </submittedName>
</protein>
<dbReference type="Proteomes" id="UP000241421">
    <property type="component" value="Unassembled WGS sequence"/>
</dbReference>
<keyword evidence="5 6" id="KW-0472">Membrane</keyword>
<organism evidence="8 9">
    <name type="scientific">Massilia glaciei</name>
    <dbReference type="NCBI Taxonomy" id="1524097"/>
    <lineage>
        <taxon>Bacteria</taxon>
        <taxon>Pseudomonadati</taxon>
        <taxon>Pseudomonadota</taxon>
        <taxon>Betaproteobacteria</taxon>
        <taxon>Burkholderiales</taxon>
        <taxon>Oxalobacteraceae</taxon>
        <taxon>Telluria group</taxon>
        <taxon>Massilia</taxon>
    </lineage>
</organism>
<dbReference type="GO" id="GO:0005886">
    <property type="term" value="C:plasma membrane"/>
    <property type="evidence" value="ECO:0007669"/>
    <property type="project" value="UniProtKB-SubCell"/>
</dbReference>
<dbReference type="Pfam" id="PF12823">
    <property type="entry name" value="DUF3817"/>
    <property type="match status" value="1"/>
</dbReference>
<name>A0A2U2I5U5_9BURK</name>
<reference evidence="8 9" key="1">
    <citation type="submission" date="2018-04" db="EMBL/GenBank/DDBJ databases">
        <title>Massilia violaceinigra sp. nov., a novel purple-pigmented bacterium isolated from Tianshan glacier, Xinjiang, China.</title>
        <authorList>
            <person name="Wang H."/>
        </authorList>
    </citation>
    <scope>NUCLEOTIDE SEQUENCE [LARGE SCALE GENOMIC DNA]</scope>
    <source>
        <strain evidence="8 9">B448-2</strain>
    </source>
</reference>
<dbReference type="OrthoDB" id="5999047at2"/>
<sequence length="123" mass="13453">MNHSQPTGVGKLFSIVALLEGLTWAGLLVGMFLKYTTKTTELGVAIFGPLHGIVFISYVVVTVMAAVRLRWPLWATLIAVLAAVPPLVTIPMEIWFKRRGLLADPEARKKALAPRPSPASKYQ</sequence>
<dbReference type="PANTHER" id="PTHR40077">
    <property type="entry name" value="MEMBRANE PROTEIN-RELATED"/>
    <property type="match status" value="1"/>
</dbReference>
<evidence type="ECO:0000256" key="6">
    <source>
        <dbReference type="SAM" id="Phobius"/>
    </source>
</evidence>
<dbReference type="PANTHER" id="PTHR40077:SF1">
    <property type="entry name" value="MEMBRANE PROTEIN"/>
    <property type="match status" value="1"/>
</dbReference>